<dbReference type="SUPFAM" id="SSF88946">
    <property type="entry name" value="Sigma2 domain of RNA polymerase sigma factors"/>
    <property type="match status" value="1"/>
</dbReference>
<evidence type="ECO:0000313" key="10">
    <source>
        <dbReference type="Proteomes" id="UP000321362"/>
    </source>
</evidence>
<feature type="domain" description="RNA polymerase sigma factor 70 region 4 type 2" evidence="8">
    <location>
        <begin position="135"/>
        <end position="180"/>
    </location>
</feature>
<accession>A0A5B8VXA5</accession>
<gene>
    <name evidence="9" type="ORF">FSB76_02560</name>
</gene>
<keyword evidence="10" id="KW-1185">Reference proteome</keyword>
<dbReference type="GO" id="GO:0003677">
    <property type="term" value="F:DNA binding"/>
    <property type="evidence" value="ECO:0007669"/>
    <property type="project" value="UniProtKB-KW"/>
</dbReference>
<dbReference type="Gene3D" id="1.10.1740.10">
    <property type="match status" value="1"/>
</dbReference>
<feature type="domain" description="RNA polymerase sigma-70 region 2" evidence="7">
    <location>
        <begin position="41"/>
        <end position="106"/>
    </location>
</feature>
<dbReference type="InterPro" id="IPR013249">
    <property type="entry name" value="RNA_pol_sigma70_r4_t2"/>
</dbReference>
<evidence type="ECO:0000256" key="5">
    <source>
        <dbReference type="ARBA" id="ARBA00023163"/>
    </source>
</evidence>
<dbReference type="Gene3D" id="1.10.10.10">
    <property type="entry name" value="Winged helix-like DNA-binding domain superfamily/Winged helix DNA-binding domain"/>
    <property type="match status" value="1"/>
</dbReference>
<dbReference type="InterPro" id="IPR036388">
    <property type="entry name" value="WH-like_DNA-bd_sf"/>
</dbReference>
<evidence type="ECO:0000256" key="1">
    <source>
        <dbReference type="ARBA" id="ARBA00010641"/>
    </source>
</evidence>
<comment type="similarity">
    <text evidence="1 6">Belongs to the sigma-70 factor family. ECF subfamily.</text>
</comment>
<keyword evidence="5 6" id="KW-0804">Transcription</keyword>
<dbReference type="NCBIfam" id="TIGR02937">
    <property type="entry name" value="sigma70-ECF"/>
    <property type="match status" value="1"/>
</dbReference>
<dbReference type="InterPro" id="IPR039425">
    <property type="entry name" value="RNA_pol_sigma-70-like"/>
</dbReference>
<proteinExistence type="inferred from homology"/>
<dbReference type="AlphaFoldDB" id="A0A5B8VXA5"/>
<reference evidence="9 10" key="1">
    <citation type="journal article" date="2013" name="J. Microbiol.">
        <title>Mucilaginibacter ginsenosidivorax sp. nov., with ginsenoside converting activity isolated from sediment.</title>
        <authorList>
            <person name="Kim J.K."/>
            <person name="Choi T.E."/>
            <person name="Liu Q.M."/>
            <person name="Park H.Y."/>
            <person name="Yi T.H."/>
            <person name="Yoon M.H."/>
            <person name="Kim S.C."/>
            <person name="Im W.T."/>
        </authorList>
    </citation>
    <scope>NUCLEOTIDE SEQUENCE [LARGE SCALE GENOMIC DNA]</scope>
    <source>
        <strain evidence="9 10">KHI28</strain>
    </source>
</reference>
<dbReference type="PANTHER" id="PTHR43133">
    <property type="entry name" value="RNA POLYMERASE ECF-TYPE SIGMA FACTO"/>
    <property type="match status" value="1"/>
</dbReference>
<dbReference type="InterPro" id="IPR013324">
    <property type="entry name" value="RNA_pol_sigma_r3/r4-like"/>
</dbReference>
<dbReference type="InterPro" id="IPR013325">
    <property type="entry name" value="RNA_pol_sigma_r2"/>
</dbReference>
<dbReference type="KEGG" id="mgk:FSB76_02560"/>
<dbReference type="EMBL" id="CP042437">
    <property type="protein sequence ID" value="QEC74878.1"/>
    <property type="molecule type" value="Genomic_DNA"/>
</dbReference>
<evidence type="ECO:0000256" key="6">
    <source>
        <dbReference type="RuleBase" id="RU000716"/>
    </source>
</evidence>
<dbReference type="RefSeq" id="WP_147052036.1">
    <property type="nucleotide sequence ID" value="NZ_CP042437.1"/>
</dbReference>
<dbReference type="PANTHER" id="PTHR43133:SF46">
    <property type="entry name" value="RNA POLYMERASE SIGMA-70 FACTOR ECF SUBFAMILY"/>
    <property type="match status" value="1"/>
</dbReference>
<evidence type="ECO:0000256" key="4">
    <source>
        <dbReference type="ARBA" id="ARBA00023125"/>
    </source>
</evidence>
<evidence type="ECO:0000259" key="7">
    <source>
        <dbReference type="Pfam" id="PF04542"/>
    </source>
</evidence>
<dbReference type="Pfam" id="PF08281">
    <property type="entry name" value="Sigma70_r4_2"/>
    <property type="match status" value="1"/>
</dbReference>
<protein>
    <recommendedName>
        <fullName evidence="6">RNA polymerase sigma factor</fullName>
    </recommendedName>
</protein>
<name>A0A5B8VXA5_9SPHI</name>
<dbReference type="Proteomes" id="UP000321362">
    <property type="component" value="Chromosome"/>
</dbReference>
<dbReference type="InterPro" id="IPR007627">
    <property type="entry name" value="RNA_pol_sigma70_r2"/>
</dbReference>
<evidence type="ECO:0000313" key="9">
    <source>
        <dbReference type="EMBL" id="QEC74878.1"/>
    </source>
</evidence>
<dbReference type="OrthoDB" id="799938at2"/>
<sequence length="214" mass="25083">MLDIAYNHEPELLTRATPQHHDKDLLLQVAEGDEHAFRRLFVMHHQQLGVHIHRITSSMELAEEVVQDVFLKIWMARETLAQVEDFKAYLFVISKNHALNCLKKLAKEKVQAKKLEEESLGLITADQQDNLYYNLLDEAIDHLPSQQQKVYLLSRHNRLKYNEIADQLKLSRETVKKYLQIATTSITDYVRSHLDAYPVALLAIKTFFIFFQKR</sequence>
<dbReference type="InterPro" id="IPR000838">
    <property type="entry name" value="RNA_pol_sigma70_ECF_CS"/>
</dbReference>
<dbReference type="SUPFAM" id="SSF88659">
    <property type="entry name" value="Sigma3 and sigma4 domains of RNA polymerase sigma factors"/>
    <property type="match status" value="1"/>
</dbReference>
<keyword evidence="4 6" id="KW-0238">DNA-binding</keyword>
<dbReference type="PROSITE" id="PS01063">
    <property type="entry name" value="SIGMA70_ECF"/>
    <property type="match status" value="1"/>
</dbReference>
<keyword evidence="2 6" id="KW-0805">Transcription regulation</keyword>
<dbReference type="GO" id="GO:0006352">
    <property type="term" value="P:DNA-templated transcription initiation"/>
    <property type="evidence" value="ECO:0007669"/>
    <property type="project" value="InterPro"/>
</dbReference>
<keyword evidence="3 6" id="KW-0731">Sigma factor</keyword>
<dbReference type="Pfam" id="PF04542">
    <property type="entry name" value="Sigma70_r2"/>
    <property type="match status" value="1"/>
</dbReference>
<evidence type="ECO:0000256" key="3">
    <source>
        <dbReference type="ARBA" id="ARBA00023082"/>
    </source>
</evidence>
<evidence type="ECO:0000259" key="8">
    <source>
        <dbReference type="Pfam" id="PF08281"/>
    </source>
</evidence>
<dbReference type="GO" id="GO:0016987">
    <property type="term" value="F:sigma factor activity"/>
    <property type="evidence" value="ECO:0007669"/>
    <property type="project" value="UniProtKB-KW"/>
</dbReference>
<evidence type="ECO:0000256" key="2">
    <source>
        <dbReference type="ARBA" id="ARBA00023015"/>
    </source>
</evidence>
<organism evidence="9 10">
    <name type="scientific">Mucilaginibacter ginsenosidivorax</name>
    <dbReference type="NCBI Taxonomy" id="862126"/>
    <lineage>
        <taxon>Bacteria</taxon>
        <taxon>Pseudomonadati</taxon>
        <taxon>Bacteroidota</taxon>
        <taxon>Sphingobacteriia</taxon>
        <taxon>Sphingobacteriales</taxon>
        <taxon>Sphingobacteriaceae</taxon>
        <taxon>Mucilaginibacter</taxon>
    </lineage>
</organism>
<dbReference type="InterPro" id="IPR014284">
    <property type="entry name" value="RNA_pol_sigma-70_dom"/>
</dbReference>